<dbReference type="AlphaFoldDB" id="A0A844Z495"/>
<feature type="chain" id="PRO_5033042207" evidence="1">
    <location>
        <begin position="25"/>
        <end position="100"/>
    </location>
</feature>
<proteinExistence type="predicted"/>
<evidence type="ECO:0000313" key="3">
    <source>
        <dbReference type="Proteomes" id="UP000466966"/>
    </source>
</evidence>
<dbReference type="RefSeq" id="WP_160772575.1">
    <property type="nucleotide sequence ID" value="NZ_WTYV01000005.1"/>
</dbReference>
<evidence type="ECO:0000313" key="2">
    <source>
        <dbReference type="EMBL" id="MXO72663.1"/>
    </source>
</evidence>
<protein>
    <submittedName>
        <fullName evidence="2">UrcA family protein</fullName>
    </submittedName>
</protein>
<dbReference type="EMBL" id="WTYV01000005">
    <property type="protein sequence ID" value="MXO72663.1"/>
    <property type="molecule type" value="Genomic_DNA"/>
</dbReference>
<dbReference type="InterPro" id="IPR030972">
    <property type="entry name" value="UrcA_uranyl"/>
</dbReference>
<evidence type="ECO:0000256" key="1">
    <source>
        <dbReference type="SAM" id="SignalP"/>
    </source>
</evidence>
<gene>
    <name evidence="2" type="ORF">GRI99_13605</name>
</gene>
<name>A0A844Z495_9SPHN</name>
<dbReference type="Proteomes" id="UP000466966">
    <property type="component" value="Unassembled WGS sequence"/>
</dbReference>
<feature type="signal peptide" evidence="1">
    <location>
        <begin position="1"/>
        <end position="24"/>
    </location>
</feature>
<dbReference type="NCBIfam" id="TIGR04433">
    <property type="entry name" value="UrcA_uranyl"/>
    <property type="match status" value="1"/>
</dbReference>
<keyword evidence="3" id="KW-1185">Reference proteome</keyword>
<keyword evidence="1" id="KW-0732">Signal</keyword>
<organism evidence="2 3">
    <name type="scientific">Alteraurantiacibacter buctensis</name>
    <dbReference type="NCBI Taxonomy" id="1503981"/>
    <lineage>
        <taxon>Bacteria</taxon>
        <taxon>Pseudomonadati</taxon>
        <taxon>Pseudomonadota</taxon>
        <taxon>Alphaproteobacteria</taxon>
        <taxon>Sphingomonadales</taxon>
        <taxon>Erythrobacteraceae</taxon>
        <taxon>Alteraurantiacibacter</taxon>
    </lineage>
</organism>
<reference evidence="2 3" key="1">
    <citation type="submission" date="2019-12" db="EMBL/GenBank/DDBJ databases">
        <title>Genomic-based taxomic classification of the family Erythrobacteraceae.</title>
        <authorList>
            <person name="Xu L."/>
        </authorList>
    </citation>
    <scope>NUCLEOTIDE SEQUENCE [LARGE SCALE GENOMIC DNA]</scope>
    <source>
        <strain evidence="2 3">M0322</strain>
    </source>
</reference>
<comment type="caution">
    <text evidence="2">The sequence shown here is derived from an EMBL/GenBank/DDBJ whole genome shotgun (WGS) entry which is preliminary data.</text>
</comment>
<sequence>MKKFLSAAVVAMLTAIAATPPAMADDFRVEVSHAGLNLTNPADVAVVEQRIDAAVAAACTDAARITERAACMTTLKTRAMSVLQRRARLAATYTGMSASR</sequence>
<accession>A0A844Z495</accession>